<proteinExistence type="inferred from homology"/>
<keyword evidence="7" id="KW-0732">Signal</keyword>
<evidence type="ECO:0000256" key="7">
    <source>
        <dbReference type="RuleBase" id="RU361228"/>
    </source>
</evidence>
<evidence type="ECO:0000256" key="6">
    <source>
        <dbReference type="ARBA" id="ARBA00047597"/>
    </source>
</evidence>
<dbReference type="InterPro" id="IPR000768">
    <property type="entry name" value="ART"/>
</dbReference>
<evidence type="ECO:0000256" key="1">
    <source>
        <dbReference type="ARBA" id="ARBA00009558"/>
    </source>
</evidence>
<feature type="signal peptide" evidence="7">
    <location>
        <begin position="1"/>
        <end position="16"/>
    </location>
</feature>
<dbReference type="EMBL" id="JAUYZG010000001">
    <property type="protein sequence ID" value="KAK2916853.1"/>
    <property type="molecule type" value="Genomic_DNA"/>
</dbReference>
<comment type="caution">
    <text evidence="9">The sequence shown here is derived from an EMBL/GenBank/DDBJ whole genome shotgun (WGS) entry which is preliminary data.</text>
</comment>
<sequence length="206" mass="23269">MLLIIEAFLLISAALGQDHRAAGEEQIYQLDMALNSVDDLYYGCKEKMAKLVKTEFLEKELNNSDDFRNAWKKAALGQQEILDMALKSVDDQYDGCTEKMANLVATKYLQEELIKSNNFRDAWHEAALGQQEILDMALNSVDDQYDGCTETMANLVATKYLQEELIKSNNFRDAWREEPQNPYVTAVSGQQPQANSVKPEMGGAKE</sequence>
<dbReference type="GO" id="GO:0003950">
    <property type="term" value="F:NAD+ poly-ADP-ribosyltransferase activity"/>
    <property type="evidence" value="ECO:0007669"/>
    <property type="project" value="TreeGrafter"/>
</dbReference>
<evidence type="ECO:0000256" key="2">
    <source>
        <dbReference type="ARBA" id="ARBA00022676"/>
    </source>
</evidence>
<name>A0AA88TYI7_9TELE</name>
<dbReference type="AlphaFoldDB" id="A0AA88TYI7"/>
<feature type="chain" id="PRO_5041519161" description="NAD(P)(+)--arginine ADP-ribosyltransferase" evidence="7">
    <location>
        <begin position="17"/>
        <end position="206"/>
    </location>
</feature>
<gene>
    <name evidence="9" type="ORF">Q8A67_001227</name>
</gene>
<comment type="similarity">
    <text evidence="1 7">Belongs to the Arg-specific ADP-ribosyltransferase family.</text>
</comment>
<keyword evidence="2 7" id="KW-0328">Glycosyltransferase</keyword>
<feature type="region of interest" description="Disordered" evidence="8">
    <location>
        <begin position="181"/>
        <end position="206"/>
    </location>
</feature>
<dbReference type="InterPro" id="IPR050999">
    <property type="entry name" value="ADP-ribosyltransferase_ARG"/>
</dbReference>
<evidence type="ECO:0000256" key="3">
    <source>
        <dbReference type="ARBA" id="ARBA00022679"/>
    </source>
</evidence>
<dbReference type="PANTHER" id="PTHR10339:SF27">
    <property type="entry name" value="NAD(P)(+)--ARGININE ADP-RIBOSYLTRANSFERASE"/>
    <property type="match status" value="1"/>
</dbReference>
<evidence type="ECO:0000256" key="4">
    <source>
        <dbReference type="ARBA" id="ARBA00022695"/>
    </source>
</evidence>
<keyword evidence="3 7" id="KW-0808">Transferase</keyword>
<dbReference type="PANTHER" id="PTHR10339">
    <property type="entry name" value="ADP-RIBOSYLTRANSFERASE"/>
    <property type="match status" value="1"/>
</dbReference>
<evidence type="ECO:0000313" key="9">
    <source>
        <dbReference type="EMBL" id="KAK2916853.1"/>
    </source>
</evidence>
<dbReference type="Gene3D" id="3.90.176.10">
    <property type="entry name" value="Toxin ADP-ribosyltransferase, Chain A, domain 1"/>
    <property type="match status" value="3"/>
</dbReference>
<evidence type="ECO:0000313" key="10">
    <source>
        <dbReference type="Proteomes" id="UP001187343"/>
    </source>
</evidence>
<dbReference type="GO" id="GO:0016779">
    <property type="term" value="F:nucleotidyltransferase activity"/>
    <property type="evidence" value="ECO:0007669"/>
    <property type="project" value="UniProtKB-KW"/>
</dbReference>
<dbReference type="SUPFAM" id="SSF56399">
    <property type="entry name" value="ADP-ribosylation"/>
    <property type="match status" value="3"/>
</dbReference>
<keyword evidence="5 7" id="KW-0521">NADP</keyword>
<dbReference type="GO" id="GO:0106274">
    <property type="term" value="F:NAD+-protein-arginine ADP-ribosyltransferase activity"/>
    <property type="evidence" value="ECO:0007669"/>
    <property type="project" value="UniProtKB-EC"/>
</dbReference>
<organism evidence="9 10">
    <name type="scientific">Cirrhinus molitorella</name>
    <name type="common">mud carp</name>
    <dbReference type="NCBI Taxonomy" id="172907"/>
    <lineage>
        <taxon>Eukaryota</taxon>
        <taxon>Metazoa</taxon>
        <taxon>Chordata</taxon>
        <taxon>Craniata</taxon>
        <taxon>Vertebrata</taxon>
        <taxon>Euteleostomi</taxon>
        <taxon>Actinopterygii</taxon>
        <taxon>Neopterygii</taxon>
        <taxon>Teleostei</taxon>
        <taxon>Ostariophysi</taxon>
        <taxon>Cypriniformes</taxon>
        <taxon>Cyprinidae</taxon>
        <taxon>Labeoninae</taxon>
        <taxon>Labeonini</taxon>
        <taxon>Cirrhinus</taxon>
    </lineage>
</organism>
<protein>
    <recommendedName>
        <fullName evidence="7">NAD(P)(+)--arginine ADP-ribosyltransferase</fullName>
        <ecNumber evidence="7">2.4.2.31</ecNumber>
    </recommendedName>
    <alternativeName>
        <fullName evidence="7">Mono(ADP-ribosyl)transferase</fullName>
    </alternativeName>
</protein>
<dbReference type="EC" id="2.4.2.31" evidence="7"/>
<reference evidence="9" key="1">
    <citation type="submission" date="2023-08" db="EMBL/GenBank/DDBJ databases">
        <title>Chromosome-level Genome Assembly of mud carp (Cirrhinus molitorella).</title>
        <authorList>
            <person name="Liu H."/>
        </authorList>
    </citation>
    <scope>NUCLEOTIDE SEQUENCE</scope>
    <source>
        <strain evidence="9">Prfri</strain>
        <tissue evidence="9">Muscle</tissue>
    </source>
</reference>
<feature type="compositionally biased region" description="Polar residues" evidence="8">
    <location>
        <begin position="187"/>
        <end position="196"/>
    </location>
</feature>
<comment type="catalytic activity">
    <reaction evidence="6 7">
        <text>L-arginyl-[protein] + NAD(+) = N(omega)-(ADP-D-ribosyl)-L-arginyl-[protein] + nicotinamide + H(+)</text>
        <dbReference type="Rhea" id="RHEA:19149"/>
        <dbReference type="Rhea" id="RHEA-COMP:10532"/>
        <dbReference type="Rhea" id="RHEA-COMP:15087"/>
        <dbReference type="ChEBI" id="CHEBI:15378"/>
        <dbReference type="ChEBI" id="CHEBI:17154"/>
        <dbReference type="ChEBI" id="CHEBI:29965"/>
        <dbReference type="ChEBI" id="CHEBI:57540"/>
        <dbReference type="ChEBI" id="CHEBI:142554"/>
        <dbReference type="EC" id="2.4.2.31"/>
    </reaction>
</comment>
<keyword evidence="10" id="KW-1185">Reference proteome</keyword>
<keyword evidence="7" id="KW-0520">NAD</keyword>
<dbReference type="Pfam" id="PF01129">
    <property type="entry name" value="ART"/>
    <property type="match status" value="2"/>
</dbReference>
<dbReference type="Proteomes" id="UP001187343">
    <property type="component" value="Unassembled WGS sequence"/>
</dbReference>
<evidence type="ECO:0000256" key="8">
    <source>
        <dbReference type="SAM" id="MobiDB-lite"/>
    </source>
</evidence>
<keyword evidence="4" id="KW-0548">Nucleotidyltransferase</keyword>
<evidence type="ECO:0000256" key="5">
    <source>
        <dbReference type="ARBA" id="ARBA00022857"/>
    </source>
</evidence>
<accession>A0AA88TYI7</accession>